<evidence type="ECO:0000256" key="6">
    <source>
        <dbReference type="ARBA" id="ARBA00044196"/>
    </source>
</evidence>
<evidence type="ECO:0000256" key="3">
    <source>
        <dbReference type="ARBA" id="ARBA00022490"/>
    </source>
</evidence>
<accession>A0A8D8WCY2</accession>
<dbReference type="GO" id="GO:0005085">
    <property type="term" value="F:guanyl-nucleotide exchange factor activity"/>
    <property type="evidence" value="ECO:0007669"/>
    <property type="project" value="TreeGrafter"/>
</dbReference>
<comment type="subunit">
    <text evidence="9">Component of the translation initiation factor 2B (eIF2B) complex which is a heterodecamer of two sets of five different subunits: alpha, beta, gamma, delta and epsilon. Subunits alpha, beta and delta comprise a regulatory subcomplex and subunits epsilon and gamma comprise a catalytic subcomplex. Within the complex, the hexameric regulatory complex resides at the center, with the two heterodimeric catalytic subcomplexes bound on opposite sides.</text>
</comment>
<evidence type="ECO:0000313" key="12">
    <source>
        <dbReference type="EMBL" id="CAG6655648.1"/>
    </source>
</evidence>
<organism evidence="12">
    <name type="scientific">Cacopsylla melanoneura</name>
    <dbReference type="NCBI Taxonomy" id="428564"/>
    <lineage>
        <taxon>Eukaryota</taxon>
        <taxon>Metazoa</taxon>
        <taxon>Ecdysozoa</taxon>
        <taxon>Arthropoda</taxon>
        <taxon>Hexapoda</taxon>
        <taxon>Insecta</taxon>
        <taxon>Pterygota</taxon>
        <taxon>Neoptera</taxon>
        <taxon>Paraneoptera</taxon>
        <taxon>Hemiptera</taxon>
        <taxon>Sternorrhyncha</taxon>
        <taxon>Psylloidea</taxon>
        <taxon>Psyllidae</taxon>
        <taxon>Psyllinae</taxon>
        <taxon>Cacopsylla</taxon>
    </lineage>
</organism>
<feature type="domain" description="Nucleotidyl transferase" evidence="10">
    <location>
        <begin position="8"/>
        <end position="142"/>
    </location>
</feature>
<dbReference type="Gene3D" id="3.90.550.10">
    <property type="entry name" value="Spore Coat Polysaccharide Biosynthesis Protein SpsA, Chain A"/>
    <property type="match status" value="1"/>
</dbReference>
<evidence type="ECO:0000259" key="10">
    <source>
        <dbReference type="Pfam" id="PF00483"/>
    </source>
</evidence>
<dbReference type="InterPro" id="IPR005835">
    <property type="entry name" value="NTP_transferase_dom"/>
</dbReference>
<dbReference type="InterPro" id="IPR056764">
    <property type="entry name" value="LbH_EIF2B3/5"/>
</dbReference>
<evidence type="ECO:0000256" key="1">
    <source>
        <dbReference type="ARBA" id="ARBA00004514"/>
    </source>
</evidence>
<keyword evidence="3" id="KW-0963">Cytoplasm</keyword>
<dbReference type="Pfam" id="PF00483">
    <property type="entry name" value="NTP_transferase"/>
    <property type="match status" value="1"/>
</dbReference>
<comment type="similarity">
    <text evidence="2">Belongs to the eIF-2B gamma/epsilon subunits family.</text>
</comment>
<name>A0A8D8WCY2_9HEMI</name>
<evidence type="ECO:0000256" key="8">
    <source>
        <dbReference type="ARBA" id="ARBA00045373"/>
    </source>
</evidence>
<dbReference type="Gene3D" id="2.160.10.10">
    <property type="entry name" value="Hexapeptide repeat proteins"/>
    <property type="match status" value="1"/>
</dbReference>
<dbReference type="EMBL" id="HBUF01368641">
    <property type="protein sequence ID" value="CAG6724950.1"/>
    <property type="molecule type" value="Transcribed_RNA"/>
</dbReference>
<dbReference type="GO" id="GO:0005829">
    <property type="term" value="C:cytosol"/>
    <property type="evidence" value="ECO:0007669"/>
    <property type="project" value="UniProtKB-SubCell"/>
</dbReference>
<dbReference type="SUPFAM" id="SSF53448">
    <property type="entry name" value="Nucleotide-diphospho-sugar transferases"/>
    <property type="match status" value="1"/>
</dbReference>
<comment type="function">
    <text evidence="8">Acts as a component of the translation initiation factor 2B (eIF2B) complex, which catalyzes the exchange of GDP for GTP on the eukaryotic initiation factor 2 (eIF2) complex gamma subunit. Its guanine nucleotide exchange factor activity is repressed when bound to eIF2 complex phosphorylated on the alpha subunit, thereby limiting the amount of methionyl-initiator methionine tRNA available to the ribosome and consequently global translation is repressed.</text>
</comment>
<dbReference type="EMBL" id="HBUF01518879">
    <property type="protein sequence ID" value="CAG6748392.1"/>
    <property type="molecule type" value="Transcribed_RNA"/>
</dbReference>
<dbReference type="Pfam" id="PF25084">
    <property type="entry name" value="LbH_EIF2B"/>
    <property type="match status" value="1"/>
</dbReference>
<evidence type="ECO:0000256" key="2">
    <source>
        <dbReference type="ARBA" id="ARBA00007878"/>
    </source>
</evidence>
<protein>
    <recommendedName>
        <fullName evidence="6">Translation initiation factor eIF2B subunit gamma</fullName>
    </recommendedName>
    <alternativeName>
        <fullName evidence="7">eIF2B GDP-GTP exchange factor subunit gamma</fullName>
    </alternativeName>
</protein>
<dbReference type="GO" id="GO:0003743">
    <property type="term" value="F:translation initiation factor activity"/>
    <property type="evidence" value="ECO:0007669"/>
    <property type="project" value="UniProtKB-KW"/>
</dbReference>
<evidence type="ECO:0000256" key="7">
    <source>
        <dbReference type="ARBA" id="ARBA00044229"/>
    </source>
</evidence>
<comment type="subcellular location">
    <subcellularLocation>
        <location evidence="1">Cytoplasm</location>
        <location evidence="1">Cytosol</location>
    </subcellularLocation>
</comment>
<dbReference type="CDD" id="cd04198">
    <property type="entry name" value="eIF-2B_gamma_N"/>
    <property type="match status" value="1"/>
</dbReference>
<keyword evidence="4 12" id="KW-0396">Initiation factor</keyword>
<dbReference type="InterPro" id="IPR051960">
    <property type="entry name" value="eIF2B_gamma"/>
</dbReference>
<proteinExistence type="inferred from homology"/>
<dbReference type="PANTHER" id="PTHR45989">
    <property type="entry name" value="TRANSLATION INITIATION FACTOR EIF-2B SUBUNIT GAMMA"/>
    <property type="match status" value="1"/>
</dbReference>
<dbReference type="EMBL" id="HBUF01182424">
    <property type="protein sequence ID" value="CAG6655648.1"/>
    <property type="molecule type" value="Transcribed_RNA"/>
</dbReference>
<evidence type="ECO:0000256" key="4">
    <source>
        <dbReference type="ARBA" id="ARBA00022540"/>
    </source>
</evidence>
<dbReference type="GO" id="GO:0002183">
    <property type="term" value="P:cytoplasmic translational initiation"/>
    <property type="evidence" value="ECO:0007669"/>
    <property type="project" value="TreeGrafter"/>
</dbReference>
<reference evidence="12" key="1">
    <citation type="submission" date="2021-05" db="EMBL/GenBank/DDBJ databases">
        <authorList>
            <person name="Alioto T."/>
            <person name="Alioto T."/>
            <person name="Gomez Garrido J."/>
        </authorList>
    </citation>
    <scope>NUCLEOTIDE SEQUENCE</scope>
</reference>
<dbReference type="InterPro" id="IPR029044">
    <property type="entry name" value="Nucleotide-diphossugar_trans"/>
</dbReference>
<evidence type="ECO:0000259" key="11">
    <source>
        <dbReference type="Pfam" id="PF25084"/>
    </source>
</evidence>
<evidence type="ECO:0000256" key="9">
    <source>
        <dbReference type="ARBA" id="ARBA00046432"/>
    </source>
</evidence>
<feature type="domain" description="EIF2B subunit epsilon/gamma LbH" evidence="11">
    <location>
        <begin position="358"/>
        <end position="440"/>
    </location>
</feature>
<evidence type="ECO:0000256" key="5">
    <source>
        <dbReference type="ARBA" id="ARBA00022917"/>
    </source>
</evidence>
<dbReference type="GO" id="GO:0005851">
    <property type="term" value="C:eukaryotic translation initiation factor 2B complex"/>
    <property type="evidence" value="ECO:0007669"/>
    <property type="project" value="TreeGrafter"/>
</dbReference>
<keyword evidence="5" id="KW-0648">Protein biosynthesis</keyword>
<dbReference type="PANTHER" id="PTHR45989:SF1">
    <property type="entry name" value="TRANSLATION INITIATION FACTOR EIF-2B SUBUNIT GAMMA"/>
    <property type="match status" value="1"/>
</dbReference>
<sequence>MPVSEFQVVILAAGKGSRYTELTSRKAKCLLPIGSKPMIWYPLQLLERNGFQEVFVIVNESIKSDVSVALENTGLNIVPNILSIPSGEDWGTAESLQHFSEYFKSDLIVVSCDLLTNIDLQKVLNLYRKHNASITTLLFPYTSPAAVTLPGPKSKIKMERDVVGVDPVTNQLVLLASASDFEENLPFQLNLLKKHGSIKLLSKLLDSHLYVINHWVIEYLSNKESISTIKGELLPHVISKQNSKKNSQAKKPTTELGGDIANDIYEYAKEDELSVKIRNISLYHDNNTMEETYHSDMIRCYAYIASGQEFAVRANTLFEYYKINKEIIERFPGLTRLASDINAISPYAEILSTQLDNKSCTVGDHCKIAEKTSIKSSNISSKCTIKNKTRISDSIIMNGVIIGENCAITNCIICNDAVVSDNCTIKDCIVGSNYTVPKDTSCSQQVLSDIDRLMEI</sequence>
<dbReference type="AlphaFoldDB" id="A0A8D8WCY2"/>